<organism evidence="4 5">
    <name type="scientific">Tilletiopsis washingtonensis</name>
    <dbReference type="NCBI Taxonomy" id="58919"/>
    <lineage>
        <taxon>Eukaryota</taxon>
        <taxon>Fungi</taxon>
        <taxon>Dikarya</taxon>
        <taxon>Basidiomycota</taxon>
        <taxon>Ustilaginomycotina</taxon>
        <taxon>Exobasidiomycetes</taxon>
        <taxon>Entylomatales</taxon>
        <taxon>Entylomatales incertae sedis</taxon>
        <taxon>Tilletiopsis</taxon>
    </lineage>
</organism>
<dbReference type="STRING" id="58919.A0A316ZCR1"/>
<dbReference type="PANTHER" id="PTHR41805:SF1">
    <property type="entry name" value="RRNA-PROCESSING PROTEIN FYV7"/>
    <property type="match status" value="1"/>
</dbReference>
<comment type="similarity">
    <text evidence="1">Belongs to the FYV7 family.</text>
</comment>
<feature type="compositionally biased region" description="Basic and acidic residues" evidence="3">
    <location>
        <begin position="147"/>
        <end position="156"/>
    </location>
</feature>
<dbReference type="PANTHER" id="PTHR41805">
    <property type="entry name" value="EXPRESSED PROTEIN"/>
    <property type="match status" value="1"/>
</dbReference>
<dbReference type="AlphaFoldDB" id="A0A316ZCR1"/>
<sequence>MAPTASPHKRKVVKHRTNAAEAGGRAAHHATGGGGGRRQGFQVGPKHAPDGSYLGRAKKIKSRLIENAKVKKAFYRGAGSSSSGAPALISEAEQVATRDEGRFAPEDPVAKAALADVDEVLRVREQKRARGTAAGESAGPSTSAEGSRGKGDEAPGKRRRRERPKFAPPPPRSKGKQREERAAAAVPASSDKPQRTREQAEQERRQREKKAAKTNRRGQPDLGARMELLLEKIKR</sequence>
<dbReference type="Proteomes" id="UP000245946">
    <property type="component" value="Unassembled WGS sequence"/>
</dbReference>
<feature type="region of interest" description="Disordered" evidence="3">
    <location>
        <begin position="75"/>
        <end position="109"/>
    </location>
</feature>
<dbReference type="RefSeq" id="XP_025599385.1">
    <property type="nucleotide sequence ID" value="XM_025742015.1"/>
</dbReference>
<feature type="region of interest" description="Disordered" evidence="3">
    <location>
        <begin position="1"/>
        <end position="55"/>
    </location>
</feature>
<dbReference type="EMBL" id="KZ819289">
    <property type="protein sequence ID" value="PWN99106.1"/>
    <property type="molecule type" value="Genomic_DNA"/>
</dbReference>
<evidence type="ECO:0000313" key="4">
    <source>
        <dbReference type="EMBL" id="PWN99106.1"/>
    </source>
</evidence>
<feature type="compositionally biased region" description="Low complexity" evidence="3">
    <location>
        <begin position="77"/>
        <end position="87"/>
    </location>
</feature>
<feature type="compositionally biased region" description="Basic and acidic residues" evidence="3">
    <location>
        <begin position="192"/>
        <end position="211"/>
    </location>
</feature>
<dbReference type="InterPro" id="IPR013730">
    <property type="entry name" value="Fyv7/TAP26"/>
</dbReference>
<dbReference type="GeneID" id="37269559"/>
<feature type="region of interest" description="Disordered" evidence="3">
    <location>
        <begin position="125"/>
        <end position="235"/>
    </location>
</feature>
<dbReference type="Pfam" id="PF08524">
    <property type="entry name" value="rRNA_processing"/>
    <property type="match status" value="1"/>
</dbReference>
<feature type="compositionally biased region" description="Basic and acidic residues" evidence="3">
    <location>
        <begin position="96"/>
        <end position="109"/>
    </location>
</feature>
<keyword evidence="5" id="KW-1185">Reference proteome</keyword>
<dbReference type="OrthoDB" id="2135053at2759"/>
<evidence type="ECO:0000256" key="2">
    <source>
        <dbReference type="ARBA" id="ARBA00018780"/>
    </source>
</evidence>
<protein>
    <recommendedName>
        <fullName evidence="2">rRNA-processing protein FYV7</fullName>
    </recommendedName>
</protein>
<gene>
    <name evidence="4" type="ORF">FA09DRAFT_329055</name>
</gene>
<evidence type="ECO:0000313" key="5">
    <source>
        <dbReference type="Proteomes" id="UP000245946"/>
    </source>
</evidence>
<evidence type="ECO:0000256" key="1">
    <source>
        <dbReference type="ARBA" id="ARBA00006800"/>
    </source>
</evidence>
<evidence type="ECO:0000256" key="3">
    <source>
        <dbReference type="SAM" id="MobiDB-lite"/>
    </source>
</evidence>
<feature type="compositionally biased region" description="Basic residues" evidence="3">
    <location>
        <begin position="7"/>
        <end position="17"/>
    </location>
</feature>
<accession>A0A316ZCR1</accession>
<name>A0A316ZCR1_9BASI</name>
<reference evidence="4 5" key="1">
    <citation type="journal article" date="2018" name="Mol. Biol. Evol.">
        <title>Broad Genomic Sampling Reveals a Smut Pathogenic Ancestry of the Fungal Clade Ustilaginomycotina.</title>
        <authorList>
            <person name="Kijpornyongpan T."/>
            <person name="Mondo S.J."/>
            <person name="Barry K."/>
            <person name="Sandor L."/>
            <person name="Lee J."/>
            <person name="Lipzen A."/>
            <person name="Pangilinan J."/>
            <person name="LaButti K."/>
            <person name="Hainaut M."/>
            <person name="Henrissat B."/>
            <person name="Grigoriev I.V."/>
            <person name="Spatafora J.W."/>
            <person name="Aime M.C."/>
        </authorList>
    </citation>
    <scope>NUCLEOTIDE SEQUENCE [LARGE SCALE GENOMIC DNA]</scope>
    <source>
        <strain evidence="4 5">MCA 4186</strain>
    </source>
</reference>
<proteinExistence type="inferred from homology"/>